<evidence type="ECO:0000256" key="3">
    <source>
        <dbReference type="ARBA" id="ARBA00022840"/>
    </source>
</evidence>
<dbReference type="Pfam" id="PF03135">
    <property type="entry name" value="CagE_TrbE_VirB"/>
    <property type="match status" value="1"/>
</dbReference>
<dbReference type="InterPro" id="IPR043964">
    <property type="entry name" value="P-loop_TraG"/>
</dbReference>
<evidence type="ECO:0000256" key="4">
    <source>
        <dbReference type="SAM" id="MobiDB-lite"/>
    </source>
</evidence>
<gene>
    <name evidence="7" type="ORF">GIY56_16165</name>
</gene>
<feature type="region of interest" description="Disordered" evidence="4">
    <location>
        <begin position="1"/>
        <end position="28"/>
    </location>
</feature>
<proteinExistence type="inferred from homology"/>
<dbReference type="Pfam" id="PF19044">
    <property type="entry name" value="P-loop_TraG"/>
    <property type="match status" value="1"/>
</dbReference>
<dbReference type="RefSeq" id="WP_154765900.1">
    <property type="nucleotide sequence ID" value="NZ_WMBT01000017.1"/>
</dbReference>
<dbReference type="PANTHER" id="PTHR30121:SF12">
    <property type="entry name" value="TYPE IV SECRETION SYSTEM PROTEIN CAGE"/>
    <property type="match status" value="1"/>
</dbReference>
<evidence type="ECO:0000313" key="7">
    <source>
        <dbReference type="EMBL" id="MTE01825.1"/>
    </source>
</evidence>
<dbReference type="AlphaFoldDB" id="A0A6L6HUV8"/>
<keyword evidence="2" id="KW-0547">Nucleotide-binding</keyword>
<keyword evidence="8" id="KW-1185">Reference proteome</keyword>
<dbReference type="InterPro" id="IPR051162">
    <property type="entry name" value="T4SS_component"/>
</dbReference>
<name>A0A6L6HUV8_9RHOB</name>
<evidence type="ECO:0000256" key="2">
    <source>
        <dbReference type="ARBA" id="ARBA00022741"/>
    </source>
</evidence>
<dbReference type="SUPFAM" id="SSF52540">
    <property type="entry name" value="P-loop containing nucleoside triphosphate hydrolases"/>
    <property type="match status" value="1"/>
</dbReference>
<feature type="compositionally biased region" description="Polar residues" evidence="4">
    <location>
        <begin position="1"/>
        <end position="11"/>
    </location>
</feature>
<evidence type="ECO:0000259" key="6">
    <source>
        <dbReference type="Pfam" id="PF19044"/>
    </source>
</evidence>
<organism evidence="7 8">
    <name type="scientific">Paracoccus lichenicola</name>
    <dbReference type="NCBI Taxonomy" id="2665644"/>
    <lineage>
        <taxon>Bacteria</taxon>
        <taxon>Pseudomonadati</taxon>
        <taxon>Pseudomonadota</taxon>
        <taxon>Alphaproteobacteria</taxon>
        <taxon>Rhodobacterales</taxon>
        <taxon>Paracoccaceae</taxon>
        <taxon>Paracoccus</taxon>
    </lineage>
</organism>
<comment type="caution">
    <text evidence="7">The sequence shown here is derived from an EMBL/GenBank/DDBJ whole genome shotgun (WGS) entry which is preliminary data.</text>
</comment>
<dbReference type="InterPro" id="IPR018145">
    <property type="entry name" value="CagE_TrbE_VirB_cntrl_dom"/>
</dbReference>
<evidence type="ECO:0000259" key="5">
    <source>
        <dbReference type="Pfam" id="PF03135"/>
    </source>
</evidence>
<comment type="similarity">
    <text evidence="1">Belongs to the TrbE/VirB4 family.</text>
</comment>
<dbReference type="Gene3D" id="3.40.50.300">
    <property type="entry name" value="P-loop containing nucleotide triphosphate hydrolases"/>
    <property type="match status" value="1"/>
</dbReference>
<feature type="domain" description="TraG P-loop" evidence="6">
    <location>
        <begin position="492"/>
        <end position="755"/>
    </location>
</feature>
<reference evidence="7 8" key="1">
    <citation type="submission" date="2019-11" db="EMBL/GenBank/DDBJ databases">
        <authorList>
            <person name="Lang L."/>
        </authorList>
    </citation>
    <scope>NUCLEOTIDE SEQUENCE [LARGE SCALE GENOMIC DNA]</scope>
    <source>
        <strain evidence="7 8">YIM 132242</strain>
    </source>
</reference>
<keyword evidence="3" id="KW-0067">ATP-binding</keyword>
<evidence type="ECO:0000313" key="8">
    <source>
        <dbReference type="Proteomes" id="UP000481417"/>
    </source>
</evidence>
<accession>A0A6L6HUV8</accession>
<dbReference type="EMBL" id="WMBT01000017">
    <property type="protein sequence ID" value="MTE01825.1"/>
    <property type="molecule type" value="Genomic_DNA"/>
</dbReference>
<dbReference type="InterPro" id="IPR027417">
    <property type="entry name" value="P-loop_NTPase"/>
</dbReference>
<dbReference type="GO" id="GO:0005524">
    <property type="term" value="F:ATP binding"/>
    <property type="evidence" value="ECO:0007669"/>
    <property type="project" value="UniProtKB-KW"/>
</dbReference>
<dbReference type="Proteomes" id="UP000481417">
    <property type="component" value="Unassembled WGS sequence"/>
</dbReference>
<sequence>MTSSPGRSGTSGLPKIAKFGAETPMSRNDKKPMAAGFRRLFNSRHGKAVFPRAMKDELQFEAFLPFVSLQADDKTILTRGGELIQCIRVDGLNSMTASDRDIALLKETVAELLAQQGERYSVYVHKISRPFKATLAPVEAGDFAKEVDAAWTRVVAGRTLRDKTLTISIINRPAGLFGSLSAGDKLKEIFSRKRKTDALQAFIANKTERLTDLDETVGVVVATLAQLKARVLTGASGELIGFLEGIGTGIELPAFPSNDLGVLARSVCNYRATFRGTRVHVTGGVVPNRVGHVFTIKNYPTGTFPGMFDELNLPIDMVITNSFVPISDDRASELIRRNLEQRRGSGDAAETDQQMLREGRNKVASGLETLGSHHMTVAIYAEDEKTLARAAADVRQIAQETGTRIITEAFAGQGHYFAQWPGNATYRARTGLISNHVFAGMAALHRTPTGLTGDLLPWGTPLSVFPTPEKSGYLFSFHPAGEADKEPPAGHTVIFGPSSGGKSVLISFLMTQAQRVGARVFAFDYLRGLEVQIEALGGSYTTISPHRPTGLNPLFAETDMAGQAWLSEWLTALLNRSERPLSPVQTQQLHDAVVQTATAPDHLRNFDGFPSLFRHLDDNGDLEQRVREWAPGGRYGWVFGGNVADNFALDQNVMGFDMTAVLDSDNEKERTAILGYIFQRLERKLQDRHPTIIVIDEAWNALGTEYFADKLEKWLVTARKLNAVVVMVTQFPSQLDKSRAGAAILQGVQTQILIPNRAASAENYAALNLNDREMGIVLGAPTGSRLALIRNASASVVVDVNLAPLGDQLKILGGSKTGRAAFEAYRARHQKKEEIA</sequence>
<dbReference type="PANTHER" id="PTHR30121">
    <property type="entry name" value="UNCHARACTERIZED PROTEIN YJGR-RELATED"/>
    <property type="match status" value="1"/>
</dbReference>
<protein>
    <submittedName>
        <fullName evidence="7">Type IV secretion system protein B4</fullName>
    </submittedName>
</protein>
<evidence type="ECO:0000256" key="1">
    <source>
        <dbReference type="ARBA" id="ARBA00006512"/>
    </source>
</evidence>
<feature type="domain" description="CagE TrbE VirB component of type IV transporter system central" evidence="5">
    <location>
        <begin position="288"/>
        <end position="429"/>
    </location>
</feature>